<evidence type="ECO:0000313" key="2">
    <source>
        <dbReference type="EMBL" id="QEK12616.1"/>
    </source>
</evidence>
<keyword evidence="3" id="KW-1185">Reference proteome</keyword>
<gene>
    <name evidence="2" type="ORF">FQB35_09915</name>
</gene>
<reference evidence="2 3" key="1">
    <citation type="submission" date="2019-07" db="EMBL/GenBank/DDBJ databases">
        <title>Complete genome of Crassaminicella thermophila SY095.</title>
        <authorList>
            <person name="Li X."/>
        </authorList>
    </citation>
    <scope>NUCLEOTIDE SEQUENCE [LARGE SCALE GENOMIC DNA]</scope>
    <source>
        <strain evidence="2 3">SY095</strain>
    </source>
</reference>
<evidence type="ECO:0000259" key="1">
    <source>
        <dbReference type="Pfam" id="PF10547"/>
    </source>
</evidence>
<name>A0A5C0SFU6_CRATE</name>
<dbReference type="Proteomes" id="UP000324646">
    <property type="component" value="Chromosome"/>
</dbReference>
<dbReference type="PRINTS" id="PR01994">
    <property type="entry name" value="ANTIREPRESSR"/>
</dbReference>
<evidence type="ECO:0000313" key="3">
    <source>
        <dbReference type="Proteomes" id="UP000324646"/>
    </source>
</evidence>
<dbReference type="KEGG" id="crs:FQB35_09915"/>
<feature type="domain" description="Antirepressor protein ant N-terminal" evidence="1">
    <location>
        <begin position="9"/>
        <end position="120"/>
    </location>
</feature>
<accession>A0A5C0SFU6</accession>
<dbReference type="Pfam" id="PF10547">
    <property type="entry name" value="P22_AR_N"/>
    <property type="match status" value="1"/>
</dbReference>
<sequence length="264" mass="29797">MKNDLVVKEVNFNGDVLVAVKSNSTGKIFTGVKWICEGLGLDVRRQREKLQEHLTLKKGVSTLPLPSNGGIQNTLAIELDFLPLWLATINPALVKEEIKTKLVEYQLKAKDVLAQAFLQQSKPVCIEDVLIQSLQEMKAMRMEIAVAKEIAVTTKEEVQGIRDVIVINPRSEWRKEANRALNAIGRKLGDFKNPKDESYRALEERAKCKLSIRLKNLQSRALMNGMTKSKVDKLNNLDVIENDTRLKEIYIAIIKEMAIKYGVA</sequence>
<protein>
    <recommendedName>
        <fullName evidence="1">Antirepressor protein ant N-terminal domain-containing protein</fullName>
    </recommendedName>
</protein>
<dbReference type="RefSeq" id="WP_148809767.1">
    <property type="nucleotide sequence ID" value="NZ_CP042243.1"/>
</dbReference>
<dbReference type="OrthoDB" id="9812611at2"/>
<dbReference type="AlphaFoldDB" id="A0A5C0SFU6"/>
<dbReference type="InterPro" id="IPR018875">
    <property type="entry name" value="Antirepressor_Ant_N"/>
</dbReference>
<organism evidence="2 3">
    <name type="scientific">Crassaminicella thermophila</name>
    <dbReference type="NCBI Taxonomy" id="2599308"/>
    <lineage>
        <taxon>Bacteria</taxon>
        <taxon>Bacillati</taxon>
        <taxon>Bacillota</taxon>
        <taxon>Clostridia</taxon>
        <taxon>Eubacteriales</taxon>
        <taxon>Clostridiaceae</taxon>
        <taxon>Crassaminicella</taxon>
    </lineage>
</organism>
<proteinExistence type="predicted"/>
<dbReference type="EMBL" id="CP042243">
    <property type="protein sequence ID" value="QEK12616.1"/>
    <property type="molecule type" value="Genomic_DNA"/>
</dbReference>